<proteinExistence type="predicted"/>
<dbReference type="WBParaSite" id="scf7180000422531.g9178">
    <property type="protein sequence ID" value="scf7180000422531.g9178"/>
    <property type="gene ID" value="scf7180000422531.g9178"/>
</dbReference>
<accession>A0A915P521</accession>
<sequence length="49" mass="5399">MPPSIPMPPPPMLAHPPPPPLFPPHALVCQCPFWQEQLVSCGCPPINYQ</sequence>
<dbReference type="Proteomes" id="UP000887560">
    <property type="component" value="Unplaced"/>
</dbReference>
<name>A0A915P521_9BILA</name>
<evidence type="ECO:0000313" key="1">
    <source>
        <dbReference type="Proteomes" id="UP000887560"/>
    </source>
</evidence>
<evidence type="ECO:0000313" key="2">
    <source>
        <dbReference type="WBParaSite" id="scf7180000422531.g9178"/>
    </source>
</evidence>
<dbReference type="AlphaFoldDB" id="A0A915P521"/>
<keyword evidence="1" id="KW-1185">Reference proteome</keyword>
<reference evidence="2" key="1">
    <citation type="submission" date="2022-11" db="UniProtKB">
        <authorList>
            <consortium name="WormBaseParasite"/>
        </authorList>
    </citation>
    <scope>IDENTIFICATION</scope>
</reference>
<organism evidence="1 2">
    <name type="scientific">Meloidogyne floridensis</name>
    <dbReference type="NCBI Taxonomy" id="298350"/>
    <lineage>
        <taxon>Eukaryota</taxon>
        <taxon>Metazoa</taxon>
        <taxon>Ecdysozoa</taxon>
        <taxon>Nematoda</taxon>
        <taxon>Chromadorea</taxon>
        <taxon>Rhabditida</taxon>
        <taxon>Tylenchina</taxon>
        <taxon>Tylenchomorpha</taxon>
        <taxon>Tylenchoidea</taxon>
        <taxon>Meloidogynidae</taxon>
        <taxon>Meloidogyninae</taxon>
        <taxon>Meloidogyne</taxon>
    </lineage>
</organism>
<protein>
    <submittedName>
        <fullName evidence="2">Uncharacterized protein</fullName>
    </submittedName>
</protein>